<evidence type="ECO:0000313" key="1">
    <source>
        <dbReference type="EMBL" id="KAG7452476.1"/>
    </source>
</evidence>
<dbReference type="Proteomes" id="UP000812287">
    <property type="component" value="Unassembled WGS sequence"/>
</dbReference>
<accession>A0A9P7W324</accession>
<dbReference type="OrthoDB" id="1602884at2759"/>
<comment type="caution">
    <text evidence="1">The sequence shown here is derived from an EMBL/GenBank/DDBJ whole genome shotgun (WGS) entry which is preliminary data.</text>
</comment>
<name>A0A9P7W324_9AGAR</name>
<gene>
    <name evidence="1" type="ORF">BT62DRAFT_3976</name>
</gene>
<sequence length="122" mass="14479">MLTKVPNDDPISVLMTTLLFFVICELDFSIIDSFHQHVNQHRTFGRHSITIEAIEIRQFQRSSMVNGTSFVCPRKRSQSRETKVQITGLHLEIVRMRRGWRKEPEDVMEQYMDNLKDLREEN</sequence>
<evidence type="ECO:0000313" key="2">
    <source>
        <dbReference type="Proteomes" id="UP000812287"/>
    </source>
</evidence>
<keyword evidence="2" id="KW-1185">Reference proteome</keyword>
<reference evidence="1" key="1">
    <citation type="submission" date="2020-11" db="EMBL/GenBank/DDBJ databases">
        <title>Adaptations for nitrogen fixation in a non-lichenized fungal sporocarp promotes dispersal by wood-feeding termites.</title>
        <authorList>
            <consortium name="DOE Joint Genome Institute"/>
            <person name="Koch R.A."/>
            <person name="Yoon G."/>
            <person name="Arayal U."/>
            <person name="Lail K."/>
            <person name="Amirebrahimi M."/>
            <person name="Labutti K."/>
            <person name="Lipzen A."/>
            <person name="Riley R."/>
            <person name="Barry K."/>
            <person name="Henrissat B."/>
            <person name="Grigoriev I.V."/>
            <person name="Herr J.R."/>
            <person name="Aime M.C."/>
        </authorList>
    </citation>
    <scope>NUCLEOTIDE SEQUENCE</scope>
    <source>
        <strain evidence="1">MCA 3950</strain>
    </source>
</reference>
<dbReference type="GeneID" id="66103077"/>
<protein>
    <submittedName>
        <fullName evidence="1">Uncharacterized protein</fullName>
    </submittedName>
</protein>
<organism evidence="1 2">
    <name type="scientific">Guyanagaster necrorhizus</name>
    <dbReference type="NCBI Taxonomy" id="856835"/>
    <lineage>
        <taxon>Eukaryota</taxon>
        <taxon>Fungi</taxon>
        <taxon>Dikarya</taxon>
        <taxon>Basidiomycota</taxon>
        <taxon>Agaricomycotina</taxon>
        <taxon>Agaricomycetes</taxon>
        <taxon>Agaricomycetidae</taxon>
        <taxon>Agaricales</taxon>
        <taxon>Marasmiineae</taxon>
        <taxon>Physalacriaceae</taxon>
        <taxon>Guyanagaster</taxon>
    </lineage>
</organism>
<dbReference type="AlphaFoldDB" id="A0A9P7W324"/>
<dbReference type="RefSeq" id="XP_043045976.1">
    <property type="nucleotide sequence ID" value="XM_043180781.1"/>
</dbReference>
<proteinExistence type="predicted"/>
<dbReference type="EMBL" id="MU250523">
    <property type="protein sequence ID" value="KAG7452476.1"/>
    <property type="molecule type" value="Genomic_DNA"/>
</dbReference>